<dbReference type="KEGG" id="tli:Tlie_0808"/>
<gene>
    <name evidence="2" type="ordered locus">Tlie_0808</name>
</gene>
<evidence type="ECO:0000256" key="1">
    <source>
        <dbReference type="SAM" id="Phobius"/>
    </source>
</evidence>
<keyword evidence="1" id="KW-0812">Transmembrane</keyword>
<accession>G7V9J1</accession>
<keyword evidence="1" id="KW-0472">Membrane</keyword>
<dbReference type="STRING" id="580340.Tlie_0808"/>
<proteinExistence type="predicted"/>
<dbReference type="EMBL" id="CP003096">
    <property type="protein sequence ID" value="AER66541.1"/>
    <property type="molecule type" value="Genomic_DNA"/>
</dbReference>
<evidence type="ECO:0000313" key="3">
    <source>
        <dbReference type="Proteomes" id="UP000005868"/>
    </source>
</evidence>
<dbReference type="HOGENOM" id="CLU_552805_0_0_0"/>
<protein>
    <recommendedName>
        <fullName evidence="4">DUF3352 domain-containing protein</fullName>
    </recommendedName>
</protein>
<reference evidence="2 3" key="2">
    <citation type="journal article" date="2012" name="Stand. Genomic Sci.">
        <title>Genome sequence of the moderately thermophilic, amino-acid-degrading and sulfur-reducing bacterium Thermovirga lienii type strain (Cas60314(T)).</title>
        <authorList>
            <person name="Goker M."/>
            <person name="Saunders E."/>
            <person name="Lapidus A."/>
            <person name="Nolan M."/>
            <person name="Lucas S."/>
            <person name="Hammon N."/>
            <person name="Deshpande S."/>
            <person name="Cheng J.F."/>
            <person name="Han C."/>
            <person name="Tapia R."/>
            <person name="Goodwin L.A."/>
            <person name="Pitluck S."/>
            <person name="Liolios K."/>
            <person name="Mavromatis K."/>
            <person name="Pagani I."/>
            <person name="Ivanova N."/>
            <person name="Mikhailova N."/>
            <person name="Pati A."/>
            <person name="Chen A."/>
            <person name="Palaniappan K."/>
            <person name="Land M."/>
            <person name="Chang Y.J."/>
            <person name="Jeffries C.D."/>
            <person name="Brambilla E.M."/>
            <person name="Rohde M."/>
            <person name="Spring S."/>
            <person name="Detter J.C."/>
            <person name="Woyke T."/>
            <person name="Bristow J."/>
            <person name="Eisen J.A."/>
            <person name="Markowitz V."/>
            <person name="Hugenholtz P."/>
            <person name="Kyrpides N.C."/>
            <person name="Klenk H.P."/>
        </authorList>
    </citation>
    <scope>NUCLEOTIDE SEQUENCE [LARGE SCALE GENOMIC DNA]</scope>
    <source>
        <strain evidence="3">ATCC BAA-1197 / DSM 17291 / Cas60314</strain>
    </source>
</reference>
<name>G7V9J1_THELD</name>
<evidence type="ECO:0008006" key="4">
    <source>
        <dbReference type="Google" id="ProtNLM"/>
    </source>
</evidence>
<dbReference type="AlphaFoldDB" id="G7V9J1"/>
<feature type="transmembrane region" description="Helical" evidence="1">
    <location>
        <begin position="6"/>
        <end position="25"/>
    </location>
</feature>
<reference evidence="3" key="1">
    <citation type="submission" date="2011-10" db="EMBL/GenBank/DDBJ databases">
        <title>The complete genome of chromosome of Thermovirga lienii DSM 17291.</title>
        <authorList>
            <consortium name="US DOE Joint Genome Institute (JGI-PGF)"/>
            <person name="Lucas S."/>
            <person name="Copeland A."/>
            <person name="Lapidus A."/>
            <person name="Glavina del Rio T."/>
            <person name="Dalin E."/>
            <person name="Tice H."/>
            <person name="Bruce D."/>
            <person name="Goodwin L."/>
            <person name="Pitluck S."/>
            <person name="Peters L."/>
            <person name="Mikhailova N."/>
            <person name="Saunders E."/>
            <person name="Kyrpides N."/>
            <person name="Mavromatis K."/>
            <person name="Ivanova N."/>
            <person name="Last F.I."/>
            <person name="Brettin T."/>
            <person name="Detter J.C."/>
            <person name="Han C."/>
            <person name="Larimer F."/>
            <person name="Land M."/>
            <person name="Hauser L."/>
            <person name="Markowitz V."/>
            <person name="Cheng J.-F."/>
            <person name="Hugenholtz P."/>
            <person name="Woyke T."/>
            <person name="Wu D."/>
            <person name="Spring S."/>
            <person name="Schroeder M."/>
            <person name="Brambilla E.-M."/>
            <person name="Klenk H.-P."/>
            <person name="Eisen J.A."/>
        </authorList>
    </citation>
    <scope>NUCLEOTIDE SEQUENCE [LARGE SCALE GENOMIC DNA]</scope>
    <source>
        <strain evidence="3">ATCC BAA-1197 / DSM 17291 / Cas60314</strain>
    </source>
</reference>
<organism evidence="2 3">
    <name type="scientific">Thermovirga lienii (strain ATCC BAA-1197 / DSM 17291 / Cas60314)</name>
    <dbReference type="NCBI Taxonomy" id="580340"/>
    <lineage>
        <taxon>Bacteria</taxon>
        <taxon>Thermotogati</taxon>
        <taxon>Synergistota</taxon>
        <taxon>Synergistia</taxon>
        <taxon>Synergistales</taxon>
        <taxon>Thermovirgaceae</taxon>
        <taxon>Thermovirga</taxon>
    </lineage>
</organism>
<keyword evidence="3" id="KW-1185">Reference proteome</keyword>
<dbReference type="Proteomes" id="UP000005868">
    <property type="component" value="Chromosome"/>
</dbReference>
<keyword evidence="1" id="KW-1133">Transmembrane helix</keyword>
<evidence type="ECO:0000313" key="2">
    <source>
        <dbReference type="EMBL" id="AER66541.1"/>
    </source>
</evidence>
<dbReference type="OrthoDB" id="2002at2"/>
<sequence>MKRGLFFWGAFILVAVIIVGGFFYLGRKPSLLDPLNAIPEVEADQSWLLLESPGDQLSLLEWPEDKNEVSTVEVFTKDILGLSSLSSKVALWVQLPYGDRWYGAFQMPKEEIDSLRALKTPERWRSRFPNCVVGETSEGAIKIKFSEDSEPVVGAVERGTLLLSKDAQGLSKMYEAIETPSKRMKVKWDVKPSLPAHLVVFDDGKLASKLGEKLGVDEDLGESLPLTFTLGWESSDDRGNIFWNINGLEDVFASNDVADRIEPISWEGEFFVPDPLVAAFAFNAKGLVADTMMEGFEEAASKAYSERKELLELLDGAIISMVGGKSRVALLSLPGILVQLPERGDKGVEAVNELWDSFWLDPRPIEGFAAGGAVAFPFTLIGAADERLVLLGAIDLNTLIKNKSVTEIIGYDKPSLGWLYVDFPKAAEALEDLQKIGSLSTKVGVTNTPDLEKIEQTISRLKQLGRLKMVFYDLKSGEARWEPSN</sequence>
<dbReference type="eggNOG" id="ENOG5032SVC">
    <property type="taxonomic scope" value="Bacteria"/>
</dbReference>